<dbReference type="Proteomes" id="UP001164743">
    <property type="component" value="Chromosome 9A"/>
</dbReference>
<sequence length="487" mass="54847">MRLLGCGNVPPMPDRSRVGREVLSVEGERTAKNHHHHHHSKSTMNLSSKLCLIAILLLNLTRAYSAEALDSQNPKQDVEDRRRATARTETVTIENQLTNELDPTATPKSFLPQDAPSGFLLAAGKERETDRLGRENNSRSHLAPLAKDDRRLEHREESSKLVLNDSSDPLHLQSRRPKKKPRLLAPIRRFVAWLFVLCTTKNPIWTLSFKIFKGIFSIFFRSCRAVIGTLFGFLTHLMVWFWDEILFPMTFPIRLVFWLVVIKPLDLTKAMLKKLKPVILFLISAIGMGIFIGMIGSSTHLWIGDWLFPLQHKTDKQSKKDTSLIGRKKRREQSDRTAGDDRVDQPGSKDSPPKTENGRGIGDVMEASDDSSPSVDADLSEEPDEDWTAFKLETELSSTLEPNQTRYTSAVQKLRSPSAASSSARQRHYQHHLSSDDEPSPSPASVLPDTLAHSHSDSVSILKHSPPPLNSYSSSSNRKKKVTFKTD</sequence>
<proteinExistence type="predicted"/>
<evidence type="ECO:0000256" key="1">
    <source>
        <dbReference type="SAM" id="MobiDB-lite"/>
    </source>
</evidence>
<dbReference type="RefSeq" id="XP_053023920.1">
    <property type="nucleotide sequence ID" value="XM_053172706.1"/>
</dbReference>
<feature type="region of interest" description="Disordered" evidence="1">
    <location>
        <begin position="398"/>
        <end position="487"/>
    </location>
</feature>
<name>A0ABY7CUM8_9BASI</name>
<dbReference type="GeneID" id="77813601"/>
<accession>A0ABY7CUM8</accession>
<feature type="region of interest" description="Disordered" evidence="1">
    <location>
        <begin position="318"/>
        <end position="384"/>
    </location>
</feature>
<feature type="transmembrane region" description="Helical" evidence="2">
    <location>
        <begin position="245"/>
        <end position="265"/>
    </location>
</feature>
<gene>
    <name evidence="3" type="ORF">PtA15_9A492</name>
</gene>
<feature type="region of interest" description="Disordered" evidence="1">
    <location>
        <begin position="69"/>
        <end position="114"/>
    </location>
</feature>
<feature type="compositionally biased region" description="Basic residues" evidence="1">
    <location>
        <begin position="477"/>
        <end position="487"/>
    </location>
</feature>
<feature type="compositionally biased region" description="Polar residues" evidence="1">
    <location>
        <begin position="398"/>
        <end position="411"/>
    </location>
</feature>
<feature type="compositionally biased region" description="Basic and acidic residues" evidence="1">
    <location>
        <begin position="127"/>
        <end position="138"/>
    </location>
</feature>
<reference evidence="3" key="1">
    <citation type="submission" date="2022-10" db="EMBL/GenBank/DDBJ databases">
        <title>Puccinia triticina Genome sequencing and assembly.</title>
        <authorList>
            <person name="Li C."/>
        </authorList>
    </citation>
    <scope>NUCLEOTIDE SEQUENCE</scope>
    <source>
        <strain evidence="3">Pt15</strain>
    </source>
</reference>
<feature type="transmembrane region" description="Helical" evidence="2">
    <location>
        <begin position="218"/>
        <end position="239"/>
    </location>
</feature>
<protein>
    <submittedName>
        <fullName evidence="3">Uncharacterized protein</fullName>
    </submittedName>
</protein>
<evidence type="ECO:0000313" key="3">
    <source>
        <dbReference type="EMBL" id="WAQ88365.1"/>
    </source>
</evidence>
<dbReference type="EMBL" id="CP110429">
    <property type="protein sequence ID" value="WAQ88365.1"/>
    <property type="molecule type" value="Genomic_DNA"/>
</dbReference>
<evidence type="ECO:0000256" key="2">
    <source>
        <dbReference type="SAM" id="Phobius"/>
    </source>
</evidence>
<feature type="compositionally biased region" description="Basic and acidic residues" evidence="1">
    <location>
        <begin position="332"/>
        <end position="344"/>
    </location>
</feature>
<keyword evidence="2" id="KW-0472">Membrane</keyword>
<evidence type="ECO:0000313" key="4">
    <source>
        <dbReference type="Proteomes" id="UP001164743"/>
    </source>
</evidence>
<keyword evidence="2" id="KW-0812">Transmembrane</keyword>
<organism evidence="3 4">
    <name type="scientific">Puccinia triticina</name>
    <dbReference type="NCBI Taxonomy" id="208348"/>
    <lineage>
        <taxon>Eukaryota</taxon>
        <taxon>Fungi</taxon>
        <taxon>Dikarya</taxon>
        <taxon>Basidiomycota</taxon>
        <taxon>Pucciniomycotina</taxon>
        <taxon>Pucciniomycetes</taxon>
        <taxon>Pucciniales</taxon>
        <taxon>Pucciniaceae</taxon>
        <taxon>Puccinia</taxon>
    </lineage>
</organism>
<keyword evidence="4" id="KW-1185">Reference proteome</keyword>
<feature type="region of interest" description="Disordered" evidence="1">
    <location>
        <begin position="127"/>
        <end position="152"/>
    </location>
</feature>
<keyword evidence="2" id="KW-1133">Transmembrane helix</keyword>
<feature type="transmembrane region" description="Helical" evidence="2">
    <location>
        <begin position="277"/>
        <end position="303"/>
    </location>
</feature>